<dbReference type="RefSeq" id="XP_064852582.1">
    <property type="nucleotide sequence ID" value="XM_064996510.1"/>
</dbReference>
<dbReference type="CDD" id="cd06224">
    <property type="entry name" value="REM"/>
    <property type="match status" value="1"/>
</dbReference>
<dbReference type="Pfam" id="PF00617">
    <property type="entry name" value="RasGEF"/>
    <property type="match status" value="1"/>
</dbReference>
<dbReference type="Gene3D" id="1.20.870.10">
    <property type="entry name" value="Son of sevenless (SoS) protein Chain: S domain 1"/>
    <property type="match status" value="1"/>
</dbReference>
<dbReference type="PANTHER" id="PTHR23113:SF363">
    <property type="entry name" value="PROTEIN SON OF SEVENLESS"/>
    <property type="match status" value="1"/>
</dbReference>
<dbReference type="PROSITE" id="PS50212">
    <property type="entry name" value="RASGEF_NTER"/>
    <property type="match status" value="1"/>
</dbReference>
<dbReference type="EMBL" id="BTFZ01000010">
    <property type="protein sequence ID" value="GMM35582.1"/>
    <property type="molecule type" value="Genomic_DNA"/>
</dbReference>
<dbReference type="SMART" id="SM00147">
    <property type="entry name" value="RasGEF"/>
    <property type="match status" value="1"/>
</dbReference>
<comment type="caution">
    <text evidence="6">The sequence shown here is derived from an EMBL/GenBank/DDBJ whole genome shotgun (WGS) entry which is preliminary data.</text>
</comment>
<proteinExistence type="predicted"/>
<evidence type="ECO:0000256" key="2">
    <source>
        <dbReference type="PROSITE-ProRule" id="PRU00168"/>
    </source>
</evidence>
<dbReference type="Pfam" id="PF00618">
    <property type="entry name" value="RasGEF_N"/>
    <property type="match status" value="1"/>
</dbReference>
<dbReference type="GeneID" id="90073561"/>
<dbReference type="InterPro" id="IPR036964">
    <property type="entry name" value="RASGEF_cat_dom_sf"/>
</dbReference>
<dbReference type="InterPro" id="IPR000651">
    <property type="entry name" value="Ras-like_Gua-exchang_fac_N"/>
</dbReference>
<organism evidence="6 7">
    <name type="scientific">Saccharomycopsis crataegensis</name>
    <dbReference type="NCBI Taxonomy" id="43959"/>
    <lineage>
        <taxon>Eukaryota</taxon>
        <taxon>Fungi</taxon>
        <taxon>Dikarya</taxon>
        <taxon>Ascomycota</taxon>
        <taxon>Saccharomycotina</taxon>
        <taxon>Saccharomycetes</taxon>
        <taxon>Saccharomycopsidaceae</taxon>
        <taxon>Saccharomycopsis</taxon>
    </lineage>
</organism>
<dbReference type="InterPro" id="IPR008937">
    <property type="entry name" value="Ras-like_GEF"/>
</dbReference>
<dbReference type="Gene3D" id="1.10.840.10">
    <property type="entry name" value="Ras guanine-nucleotide exchange factors catalytic domain"/>
    <property type="match status" value="1"/>
</dbReference>
<dbReference type="InterPro" id="IPR001895">
    <property type="entry name" value="RASGEF_cat_dom"/>
</dbReference>
<dbReference type="PANTHER" id="PTHR23113">
    <property type="entry name" value="GUANINE NUCLEOTIDE EXCHANGE FACTOR"/>
    <property type="match status" value="1"/>
</dbReference>
<name>A0AAV5QLT1_9ASCO</name>
<keyword evidence="7" id="KW-1185">Reference proteome</keyword>
<accession>A0AAV5QLT1</accession>
<evidence type="ECO:0000256" key="1">
    <source>
        <dbReference type="ARBA" id="ARBA00022658"/>
    </source>
</evidence>
<feature type="region of interest" description="Disordered" evidence="3">
    <location>
        <begin position="275"/>
        <end position="294"/>
    </location>
</feature>
<dbReference type="InterPro" id="IPR023578">
    <property type="entry name" value="Ras_GEF_dom_sf"/>
</dbReference>
<feature type="compositionally biased region" description="Basic and acidic residues" evidence="3">
    <location>
        <begin position="949"/>
        <end position="962"/>
    </location>
</feature>
<dbReference type="GO" id="GO:0007265">
    <property type="term" value="P:Ras protein signal transduction"/>
    <property type="evidence" value="ECO:0007669"/>
    <property type="project" value="TreeGrafter"/>
</dbReference>
<feature type="compositionally biased region" description="Acidic residues" evidence="3">
    <location>
        <begin position="541"/>
        <end position="565"/>
    </location>
</feature>
<feature type="region of interest" description="Disordered" evidence="3">
    <location>
        <begin position="534"/>
        <end position="575"/>
    </location>
</feature>
<dbReference type="GO" id="GO:0005886">
    <property type="term" value="C:plasma membrane"/>
    <property type="evidence" value="ECO:0007669"/>
    <property type="project" value="TreeGrafter"/>
</dbReference>
<dbReference type="GO" id="GO:0005085">
    <property type="term" value="F:guanyl-nucleotide exchange factor activity"/>
    <property type="evidence" value="ECO:0007669"/>
    <property type="project" value="UniProtKB-KW"/>
</dbReference>
<protein>
    <submittedName>
        <fullName evidence="6">Mitotic regulator</fullName>
    </submittedName>
</protein>
<feature type="domain" description="N-terminal Ras-GEF" evidence="5">
    <location>
        <begin position="34"/>
        <end position="190"/>
    </location>
</feature>
<gene>
    <name evidence="6" type="ORF">DASC09_029070</name>
</gene>
<feature type="domain" description="Ras-GEF" evidence="4">
    <location>
        <begin position="1090"/>
        <end position="1330"/>
    </location>
</feature>
<evidence type="ECO:0000313" key="6">
    <source>
        <dbReference type="EMBL" id="GMM35582.1"/>
    </source>
</evidence>
<sequence>MMLDQFSDSLDYHNNNNKSITFKTQQGSTNDQSNNDLILTTDLSNLVIYLTDPNNINYQFVTNLLITHRIFIESSDLLEVLLDRLQQCFEYVLFDTNKLEQQLSKPEQDEDNNNDGQLEVRFNTIKKILLRTFVIIRNWLLNHFIDDWVENDSLSSMFVNYLNALSLKFENYEKYNMINVFFIKIIVELKKAWINICEKYWNTKSLSQSLIDHGFKSFGGWDKSVIKFIISYKLEYSKRNLNMPTSELYKEMNPTFRNDSILASNDIISNTNILEDHQSTTRHPEPSNKKTLKKKKSIGNLLKNLPLIQGSNSLASLKFNSSQKEFEKEIEMFASKADNQLDHANLFKKSETFGTTEKNHNANEDDVSLMEKGIKYNFTMISPNSEIRLLDFNRYPENEQGQMKDLSIECYQKSDVVLKETVKSEPINEPPLVTKKLKTKQVPLKQLVRKWKRPFRKPKLETRIPDLEVSQIVENLLPEDDIVEKVDMLAVYFIDELDFLTNKERNESSSINKEDSEDHEASFFSNLGLFDSMNDTSANSEGDDDDDDDDDNDDDDWEDETDDGTTSECDMGQRSSNSFLSAAKVDWNNDSLEYQESNSSGDYEHTNILDVTPSMIIDNVTMEVIDRRFSGSISDVNRLSRSSLISKKSYLTYDSKLSRSSSIMVDRSNHQQLKHLTSRVLEKVRSFEKLGVEKHSNIQTTIAPNKSCGNLTIDVITEEFDQNEKPETSLIKPKIDFFQKVSHNDSAITVNSSKGGKSHVTSTNVTSMRQNSMMQSSIFSDVSTVNTIISNHEDDLIYHNVLRSKNGHHNIRELMNDGNECNDTMMVSKHVRSPTLETQDSEALIRNVMEMDSFHIADSSGAADITDSDKKVIIDIDCSPLRTPNLTNNDNSTILAGSTKRDNKSEISMLSVASYLLPGMDNEVMQALAAIPDISFHGQDPISAALSRLEGKNDNDSEELRRKLPNHGKVPESSGNWGILQTKKGEMYTNQESDVSETKEKTIEEQVDDLHINELADHDANGEIAQFHSNFFQPFTPMENIFDNTPDAMKNIVLNNGAELYKKYQKSKNLQTIEELMTGAAHIPFILQFDSYELAEILTMIERDVLLEIDWKELVELQNKETPQNFSSWLQVIVGQHNLTGVDLALSRFNLVVQWVVSEIILTNVMKYRVASIAKFIDIATKCLNMQNYSTMMQIILALTSEKIGNLPNTWDQLDDNSKQQFMILEQFANPMDNFMKIRELNGMAVNGRGMVPFIGLYLYDLQITLSQPSYVGQDHSLIHWKKFNDVSRIVIDLVGKIQYSKLYNRDVKGMNQELLSKCLYIKSLDEQEMDLCVSKMVNP</sequence>
<dbReference type="Proteomes" id="UP001360560">
    <property type="component" value="Unassembled WGS sequence"/>
</dbReference>
<feature type="compositionally biased region" description="Basic and acidic residues" evidence="3">
    <location>
        <begin position="275"/>
        <end position="288"/>
    </location>
</feature>
<evidence type="ECO:0000256" key="3">
    <source>
        <dbReference type="SAM" id="MobiDB-lite"/>
    </source>
</evidence>
<dbReference type="SUPFAM" id="SSF48366">
    <property type="entry name" value="Ras GEF"/>
    <property type="match status" value="1"/>
</dbReference>
<feature type="region of interest" description="Disordered" evidence="3">
    <location>
        <begin position="949"/>
        <end position="977"/>
    </location>
</feature>
<dbReference type="SMART" id="SM00229">
    <property type="entry name" value="RasGEFN"/>
    <property type="match status" value="1"/>
</dbReference>
<evidence type="ECO:0000259" key="4">
    <source>
        <dbReference type="PROSITE" id="PS50009"/>
    </source>
</evidence>
<dbReference type="PROSITE" id="PS50009">
    <property type="entry name" value="RASGEF_CAT"/>
    <property type="match status" value="1"/>
</dbReference>
<reference evidence="6 7" key="1">
    <citation type="journal article" date="2023" name="Elife">
        <title>Identification of key yeast species and microbe-microbe interactions impacting larval growth of Drosophila in the wild.</title>
        <authorList>
            <person name="Mure A."/>
            <person name="Sugiura Y."/>
            <person name="Maeda R."/>
            <person name="Honda K."/>
            <person name="Sakurai N."/>
            <person name="Takahashi Y."/>
            <person name="Watada M."/>
            <person name="Katoh T."/>
            <person name="Gotoh A."/>
            <person name="Gotoh Y."/>
            <person name="Taniguchi I."/>
            <person name="Nakamura K."/>
            <person name="Hayashi T."/>
            <person name="Katayama T."/>
            <person name="Uemura T."/>
            <person name="Hattori Y."/>
        </authorList>
    </citation>
    <scope>NUCLEOTIDE SEQUENCE [LARGE SCALE GENOMIC DNA]</scope>
    <source>
        <strain evidence="6 7">SC-9</strain>
    </source>
</reference>
<evidence type="ECO:0000259" key="5">
    <source>
        <dbReference type="PROSITE" id="PS50212"/>
    </source>
</evidence>
<evidence type="ECO:0000313" key="7">
    <source>
        <dbReference type="Proteomes" id="UP001360560"/>
    </source>
</evidence>
<keyword evidence="1 2" id="KW-0344">Guanine-nucleotide releasing factor</keyword>